<name>A0ABQ9I9Y2_9NEOP</name>
<evidence type="ECO:0000313" key="1">
    <source>
        <dbReference type="EMBL" id="KAJ8893272.1"/>
    </source>
</evidence>
<comment type="caution">
    <text evidence="1">The sequence shown here is derived from an EMBL/GenBank/DDBJ whole genome shotgun (WGS) entry which is preliminary data.</text>
</comment>
<accession>A0ABQ9I9Y2</accession>
<protein>
    <recommendedName>
        <fullName evidence="3">HTH CENPB-type domain-containing protein</fullName>
    </recommendedName>
</protein>
<keyword evidence="2" id="KW-1185">Reference proteome</keyword>
<dbReference type="EMBL" id="JARBHB010000002">
    <property type="protein sequence ID" value="KAJ8893272.1"/>
    <property type="molecule type" value="Genomic_DNA"/>
</dbReference>
<evidence type="ECO:0000313" key="2">
    <source>
        <dbReference type="Proteomes" id="UP001159363"/>
    </source>
</evidence>
<organism evidence="1 2">
    <name type="scientific">Dryococelus australis</name>
    <dbReference type="NCBI Taxonomy" id="614101"/>
    <lineage>
        <taxon>Eukaryota</taxon>
        <taxon>Metazoa</taxon>
        <taxon>Ecdysozoa</taxon>
        <taxon>Arthropoda</taxon>
        <taxon>Hexapoda</taxon>
        <taxon>Insecta</taxon>
        <taxon>Pterygota</taxon>
        <taxon>Neoptera</taxon>
        <taxon>Polyneoptera</taxon>
        <taxon>Phasmatodea</taxon>
        <taxon>Verophasmatodea</taxon>
        <taxon>Anareolatae</taxon>
        <taxon>Phasmatidae</taxon>
        <taxon>Eurycanthinae</taxon>
        <taxon>Dryococelus</taxon>
    </lineage>
</organism>
<dbReference type="Proteomes" id="UP001159363">
    <property type="component" value="Chromosome 2"/>
</dbReference>
<sequence>MTTREERKYKGIFNKWKEEDLIAAVHGVEGFQNVGLLADLMICQKRSKKISSNISYIWRICFMGILTRKGVMKIAFEIAKKNNVSTRFNEEKQEAGKEWFERFLLRRHPELSLRRPEATSLARAAGFNKVIVNEFFNALEKIVDQETIRASRIFNMDEASHTVVQHPDKIIAHRGKHQVCGLNACERGQNVTGMYTMNAAGLFIPPMLI</sequence>
<reference evidence="1 2" key="1">
    <citation type="submission" date="2023-02" db="EMBL/GenBank/DDBJ databases">
        <title>LHISI_Scaffold_Assembly.</title>
        <authorList>
            <person name="Stuart O.P."/>
            <person name="Cleave R."/>
            <person name="Magrath M.J.L."/>
            <person name="Mikheyev A.S."/>
        </authorList>
    </citation>
    <scope>NUCLEOTIDE SEQUENCE [LARGE SCALE GENOMIC DNA]</scope>
    <source>
        <strain evidence="1">Daus_M_001</strain>
        <tissue evidence="1">Leg muscle</tissue>
    </source>
</reference>
<evidence type="ECO:0008006" key="3">
    <source>
        <dbReference type="Google" id="ProtNLM"/>
    </source>
</evidence>
<proteinExistence type="predicted"/>
<gene>
    <name evidence="1" type="ORF">PR048_005863</name>
</gene>